<keyword evidence="10" id="KW-0004">4Fe-4S</keyword>
<evidence type="ECO:0000256" key="4">
    <source>
        <dbReference type="ARBA" id="ARBA00022617"/>
    </source>
</evidence>
<dbReference type="Pfam" id="PF04055">
    <property type="entry name" value="Radical_SAM"/>
    <property type="match status" value="1"/>
</dbReference>
<dbReference type="AlphaFoldDB" id="A0A2P5SZR9"/>
<evidence type="ECO:0000256" key="9">
    <source>
        <dbReference type="ARBA" id="ARBA00023186"/>
    </source>
</evidence>
<evidence type="ECO:0000259" key="11">
    <source>
        <dbReference type="PROSITE" id="PS51918"/>
    </source>
</evidence>
<dbReference type="SFLD" id="SFLDG01065">
    <property type="entry name" value="anaerobic_coproporphyrinogen-I"/>
    <property type="match status" value="1"/>
</dbReference>
<comment type="function">
    <text evidence="10">Probably acts as a heme chaperone, transferring heme to an unknown acceptor. Binds one molecule of heme per monomer, possibly covalently. Binds 1 [4Fe-4S] cluster. The cluster is coordinated with 3 cysteines and an exchangeable S-adenosyl-L-methionine.</text>
</comment>
<evidence type="ECO:0000256" key="2">
    <source>
        <dbReference type="ARBA" id="ARBA00006100"/>
    </source>
</evidence>
<reference evidence="12 13" key="1">
    <citation type="journal article" date="2018" name="Genome Biol. Evol.">
        <title>Cladogenesis and Genomic Streamlining in Extracellular Endosymbionts of Tropical Stink Bugs.</title>
        <authorList>
            <person name="Otero-Bravo A."/>
            <person name="Goffredi S."/>
            <person name="Sabree Z.L."/>
        </authorList>
    </citation>
    <scope>NUCLEOTIDE SEQUENCE [LARGE SCALE GENOMIC DNA]</scope>
    <source>
        <strain evidence="12 13">SoEE</strain>
    </source>
</reference>
<dbReference type="GO" id="GO:0004109">
    <property type="term" value="F:coproporphyrinogen oxidase activity"/>
    <property type="evidence" value="ECO:0007669"/>
    <property type="project" value="InterPro"/>
</dbReference>
<dbReference type="GO" id="GO:0046872">
    <property type="term" value="F:metal ion binding"/>
    <property type="evidence" value="ECO:0007669"/>
    <property type="project" value="UniProtKB-UniRule"/>
</dbReference>
<dbReference type="SFLD" id="SFLDS00029">
    <property type="entry name" value="Radical_SAM"/>
    <property type="match status" value="1"/>
</dbReference>
<dbReference type="CDD" id="cd01335">
    <property type="entry name" value="Radical_SAM"/>
    <property type="match status" value="1"/>
</dbReference>
<keyword evidence="10" id="KW-0963">Cytoplasm</keyword>
<proteinExistence type="inferred from homology"/>
<dbReference type="GO" id="GO:0051539">
    <property type="term" value="F:4 iron, 4 sulfur cluster binding"/>
    <property type="evidence" value="ECO:0007669"/>
    <property type="project" value="UniProtKB-UniRule"/>
</dbReference>
<dbReference type="Proteomes" id="UP000296153">
    <property type="component" value="Unassembled WGS sequence"/>
</dbReference>
<dbReference type="InterPro" id="IPR034505">
    <property type="entry name" value="Coproporphyrinogen-III_oxidase"/>
</dbReference>
<dbReference type="GO" id="GO:0005737">
    <property type="term" value="C:cytoplasm"/>
    <property type="evidence" value="ECO:0007669"/>
    <property type="project" value="UniProtKB-SubCell"/>
</dbReference>
<sequence length="378" mass="44346">MYYLPPLSLYIHIPWCIKKCYYCDFNSHELTKQVSYIDYINHLLLDLKNDFYLISNREIYTIFIGGGTPNLIDINSMDILINGIRKILNFSENIEITIEINPGITNDNILSFYKNVGINRISIGAQSFNINHLKSLGRIHNPKDIKNTIELVKKFELNNFNIDLMYGLPNQSIKEAINDLYQTISLNPSHISWYQLTIEPNTFFSSQCIDLPNEKILLSIFQKGHSLLRKAGYQQYEISNYSKPNYFCKHNLNYWYFGDYIGIGCGAHGKITQPDGQTLRTIKNRHPKKFMKGLYLSRKYFISENDKPFEYFINRFRLTSAVCRKEFEFSTGLKENFIRAHMDIAIEKGYIFETKENWQLSKKGKLFLNDLLELFIID</sequence>
<dbReference type="InterPro" id="IPR058240">
    <property type="entry name" value="rSAM_sf"/>
</dbReference>
<dbReference type="InterPro" id="IPR013785">
    <property type="entry name" value="Aldolase_TIM"/>
</dbReference>
<dbReference type="RefSeq" id="WP_136131079.1">
    <property type="nucleotide sequence ID" value="NZ_PDKT01000003.1"/>
</dbReference>
<gene>
    <name evidence="12" type="ORF">CRV12_02450</name>
</gene>
<keyword evidence="4 10" id="KW-0349">Heme</keyword>
<dbReference type="GO" id="GO:0006779">
    <property type="term" value="P:porphyrin-containing compound biosynthetic process"/>
    <property type="evidence" value="ECO:0007669"/>
    <property type="project" value="InterPro"/>
</dbReference>
<dbReference type="PROSITE" id="PS51918">
    <property type="entry name" value="RADICAL_SAM"/>
    <property type="match status" value="1"/>
</dbReference>
<dbReference type="SMART" id="SM00729">
    <property type="entry name" value="Elp3"/>
    <property type="match status" value="1"/>
</dbReference>
<evidence type="ECO:0000313" key="12">
    <source>
        <dbReference type="EMBL" id="PPI87834.1"/>
    </source>
</evidence>
<evidence type="ECO:0000256" key="3">
    <source>
        <dbReference type="ARBA" id="ARBA00017228"/>
    </source>
</evidence>
<dbReference type="PANTHER" id="PTHR13932:SF5">
    <property type="entry name" value="RADICAL S-ADENOSYL METHIONINE DOMAIN-CONTAINING PROTEIN 1, MITOCHONDRIAL"/>
    <property type="match status" value="1"/>
</dbReference>
<dbReference type="SFLD" id="SFLDF00562">
    <property type="entry name" value="HemN-like__clustered_with_heat"/>
    <property type="match status" value="1"/>
</dbReference>
<comment type="cofactor">
    <cofactor evidence="1">
        <name>[4Fe-4S] cluster</name>
        <dbReference type="ChEBI" id="CHEBI:49883"/>
    </cofactor>
</comment>
<dbReference type="SFLD" id="SFLDF00288">
    <property type="entry name" value="HemN-like__clustered_with_nucl"/>
    <property type="match status" value="1"/>
</dbReference>
<comment type="subcellular location">
    <subcellularLocation>
        <location evidence="10">Cytoplasm</location>
    </subcellularLocation>
</comment>
<keyword evidence="9 10" id="KW-0143">Chaperone</keyword>
<name>A0A2P5SZR9_9GAMM</name>
<evidence type="ECO:0000256" key="8">
    <source>
        <dbReference type="ARBA" id="ARBA00023014"/>
    </source>
</evidence>
<dbReference type="InterPro" id="IPR006638">
    <property type="entry name" value="Elp3/MiaA/NifB-like_rSAM"/>
</dbReference>
<evidence type="ECO:0000313" key="13">
    <source>
        <dbReference type="Proteomes" id="UP000296153"/>
    </source>
</evidence>
<dbReference type="PANTHER" id="PTHR13932">
    <property type="entry name" value="COPROPORPHYRINIGEN III OXIDASE"/>
    <property type="match status" value="1"/>
</dbReference>
<evidence type="ECO:0000256" key="6">
    <source>
        <dbReference type="ARBA" id="ARBA00022723"/>
    </source>
</evidence>
<comment type="caution">
    <text evidence="12">The sequence shown here is derived from an EMBL/GenBank/DDBJ whole genome shotgun (WGS) entry which is preliminary data.</text>
</comment>
<evidence type="ECO:0000256" key="10">
    <source>
        <dbReference type="RuleBase" id="RU364116"/>
    </source>
</evidence>
<dbReference type="EMBL" id="PDKT01000003">
    <property type="protein sequence ID" value="PPI87834.1"/>
    <property type="molecule type" value="Genomic_DNA"/>
</dbReference>
<accession>A0A2P5SZR9</accession>
<dbReference type="NCBIfam" id="TIGR00539">
    <property type="entry name" value="hemN_rel"/>
    <property type="match status" value="1"/>
</dbReference>
<keyword evidence="5 10" id="KW-0949">S-adenosyl-L-methionine</keyword>
<evidence type="ECO:0000256" key="5">
    <source>
        <dbReference type="ARBA" id="ARBA00022691"/>
    </source>
</evidence>
<dbReference type="OrthoDB" id="9808022at2"/>
<keyword evidence="6 10" id="KW-0479">Metal-binding</keyword>
<keyword evidence="7 10" id="KW-0408">Iron</keyword>
<dbReference type="Gene3D" id="3.20.20.70">
    <property type="entry name" value="Aldolase class I"/>
    <property type="match status" value="1"/>
</dbReference>
<feature type="domain" description="Radical SAM core" evidence="11">
    <location>
        <begin position="1"/>
        <end position="234"/>
    </location>
</feature>
<evidence type="ECO:0000256" key="7">
    <source>
        <dbReference type="ARBA" id="ARBA00023004"/>
    </source>
</evidence>
<dbReference type="InterPro" id="IPR007197">
    <property type="entry name" value="rSAM"/>
</dbReference>
<keyword evidence="8 10" id="KW-0411">Iron-sulfur</keyword>
<protein>
    <recommendedName>
        <fullName evidence="3 10">Heme chaperone HemW</fullName>
    </recommendedName>
</protein>
<evidence type="ECO:0000256" key="1">
    <source>
        <dbReference type="ARBA" id="ARBA00001966"/>
    </source>
</evidence>
<comment type="similarity">
    <text evidence="2">Belongs to the anaerobic coproporphyrinogen-III oxidase family. HemW subfamily.</text>
</comment>
<dbReference type="SUPFAM" id="SSF102114">
    <property type="entry name" value="Radical SAM enzymes"/>
    <property type="match status" value="1"/>
</dbReference>
<organism evidence="12 13">
    <name type="scientific">Candidatus Pantoea edessiphila</name>
    <dbReference type="NCBI Taxonomy" id="2044610"/>
    <lineage>
        <taxon>Bacteria</taxon>
        <taxon>Pseudomonadati</taxon>
        <taxon>Pseudomonadota</taxon>
        <taxon>Gammaproteobacteria</taxon>
        <taxon>Enterobacterales</taxon>
        <taxon>Erwiniaceae</taxon>
        <taxon>Pantoea</taxon>
    </lineage>
</organism>
<dbReference type="InterPro" id="IPR004559">
    <property type="entry name" value="HemW-like"/>
</dbReference>